<evidence type="ECO:0000313" key="2">
    <source>
        <dbReference type="EMBL" id="SDM92358.1"/>
    </source>
</evidence>
<organism evidence="2 3">
    <name type="scientific">Lentzea albidocapillata subsp. violacea</name>
    <dbReference type="NCBI Taxonomy" id="128104"/>
    <lineage>
        <taxon>Bacteria</taxon>
        <taxon>Bacillati</taxon>
        <taxon>Actinomycetota</taxon>
        <taxon>Actinomycetes</taxon>
        <taxon>Pseudonocardiales</taxon>
        <taxon>Pseudonocardiaceae</taxon>
        <taxon>Lentzea</taxon>
    </lineage>
</organism>
<evidence type="ECO:0000313" key="3">
    <source>
        <dbReference type="Proteomes" id="UP000199682"/>
    </source>
</evidence>
<proteinExistence type="predicted"/>
<dbReference type="InterPro" id="IPR045927">
    <property type="entry name" value="DUF6346"/>
</dbReference>
<reference evidence="3" key="1">
    <citation type="submission" date="2016-10" db="EMBL/GenBank/DDBJ databases">
        <authorList>
            <person name="Varghese N."/>
            <person name="Submissions S."/>
        </authorList>
    </citation>
    <scope>NUCLEOTIDE SEQUENCE [LARGE SCALE GENOMIC DNA]</scope>
    <source>
        <strain evidence="3">DSM 44796</strain>
    </source>
</reference>
<protein>
    <submittedName>
        <fullName evidence="2">Uncharacterized protein</fullName>
    </submittedName>
</protein>
<feature type="transmembrane region" description="Helical" evidence="1">
    <location>
        <begin position="7"/>
        <end position="29"/>
    </location>
</feature>
<accession>A0A1G9X6I1</accession>
<dbReference type="AlphaFoldDB" id="A0A1G9X6I1"/>
<dbReference type="RefSeq" id="WP_090014315.1">
    <property type="nucleotide sequence ID" value="NZ_FNET01000029.1"/>
</dbReference>
<keyword evidence="1" id="KW-1133">Transmembrane helix</keyword>
<gene>
    <name evidence="2" type="ORF">SAMN04488074_12956</name>
</gene>
<dbReference type="Proteomes" id="UP000199682">
    <property type="component" value="Unassembled WGS sequence"/>
</dbReference>
<keyword evidence="1" id="KW-0472">Membrane</keyword>
<name>A0A1G9X6I1_9PSEU</name>
<dbReference type="EMBL" id="FNET01000029">
    <property type="protein sequence ID" value="SDM92358.1"/>
    <property type="molecule type" value="Genomic_DNA"/>
</dbReference>
<dbReference type="Pfam" id="PF19873">
    <property type="entry name" value="DUF6346"/>
    <property type="match status" value="1"/>
</dbReference>
<sequence>MNAVRRVLVALIVPLLGYLLGATIFNHFWNQVEPGDLAKADLVATAKSCERRGPVALRGFGFYYECRAEVRVRTSGETYTSTVTGWLTPEDIGEQYAVHTVRHGRPLQPDVRSQGQAFLGWLCTFAFAIAFLFLNVWIARHVWPDAPRRKRRMPIRYEPPQP</sequence>
<feature type="transmembrane region" description="Helical" evidence="1">
    <location>
        <begin position="118"/>
        <end position="143"/>
    </location>
</feature>
<keyword evidence="1" id="KW-0812">Transmembrane</keyword>
<evidence type="ECO:0000256" key="1">
    <source>
        <dbReference type="SAM" id="Phobius"/>
    </source>
</evidence>